<proteinExistence type="predicted"/>
<dbReference type="InterPro" id="IPR018289">
    <property type="entry name" value="MULE_transposase_dom"/>
</dbReference>
<evidence type="ECO:0000259" key="2">
    <source>
        <dbReference type="Pfam" id="PF10551"/>
    </source>
</evidence>
<reference evidence="4" key="1">
    <citation type="journal article" date="2015" name="Genome Announc.">
        <title>Draft genome sequence of the cellulolytic fungus Chaetomium globosum.</title>
        <authorList>
            <person name="Cuomo C.A."/>
            <person name="Untereiner W.A."/>
            <person name="Ma L.-J."/>
            <person name="Grabherr M."/>
            <person name="Birren B.W."/>
        </authorList>
    </citation>
    <scope>NUCLEOTIDE SEQUENCE [LARGE SCALE GENOMIC DNA]</scope>
    <source>
        <strain evidence="4">ATCC 6205 / CBS 148.51 / DSM 1962 / NBRC 6347 / NRRL 1970</strain>
    </source>
</reference>
<dbReference type="PANTHER" id="PTHR31569">
    <property type="entry name" value="SWIM-TYPE DOMAIN-CONTAINING PROTEIN"/>
    <property type="match status" value="1"/>
</dbReference>
<name>Q2HI80_CHAGB</name>
<evidence type="ECO:0000313" key="4">
    <source>
        <dbReference type="Proteomes" id="UP000001056"/>
    </source>
</evidence>
<keyword evidence="4" id="KW-1185">Reference proteome</keyword>
<dbReference type="PANTHER" id="PTHR31569:SF4">
    <property type="entry name" value="SWIM-TYPE DOMAIN-CONTAINING PROTEIN"/>
    <property type="match status" value="1"/>
</dbReference>
<dbReference type="VEuPathDB" id="FungiDB:CHGG_00074"/>
<dbReference type="RefSeq" id="XP_001219295.1">
    <property type="nucleotide sequence ID" value="XM_001219294.1"/>
</dbReference>
<dbReference type="InterPro" id="IPR052579">
    <property type="entry name" value="Zinc_finger_SWIM"/>
</dbReference>
<evidence type="ECO:0000313" key="3">
    <source>
        <dbReference type="EMBL" id="EAQ91839.1"/>
    </source>
</evidence>
<dbReference type="Pfam" id="PF10551">
    <property type="entry name" value="MULE"/>
    <property type="match status" value="1"/>
</dbReference>
<protein>
    <recommendedName>
        <fullName evidence="2">MULE transposase domain-containing protein</fullName>
    </recommendedName>
</protein>
<dbReference type="eggNOG" id="ENOG502QQB8">
    <property type="taxonomic scope" value="Eukaryota"/>
</dbReference>
<feature type="domain" description="MULE transposase" evidence="2">
    <location>
        <begin position="3"/>
        <end position="62"/>
    </location>
</feature>
<organism evidence="3 4">
    <name type="scientific">Chaetomium globosum (strain ATCC 6205 / CBS 148.51 / DSM 1962 / NBRC 6347 / NRRL 1970)</name>
    <name type="common">Soil fungus</name>
    <dbReference type="NCBI Taxonomy" id="306901"/>
    <lineage>
        <taxon>Eukaryota</taxon>
        <taxon>Fungi</taxon>
        <taxon>Dikarya</taxon>
        <taxon>Ascomycota</taxon>
        <taxon>Pezizomycotina</taxon>
        <taxon>Sordariomycetes</taxon>
        <taxon>Sordariomycetidae</taxon>
        <taxon>Sordariales</taxon>
        <taxon>Chaetomiaceae</taxon>
        <taxon>Chaetomium</taxon>
    </lineage>
</organism>
<dbReference type="InParanoid" id="Q2HI80"/>
<feature type="region of interest" description="Disordered" evidence="1">
    <location>
        <begin position="404"/>
        <end position="436"/>
    </location>
</feature>
<gene>
    <name evidence="3" type="ORF">CHGG_00074</name>
</gene>
<dbReference type="EMBL" id="CH408029">
    <property type="protein sequence ID" value="EAQ91839.1"/>
    <property type="molecule type" value="Genomic_DNA"/>
</dbReference>
<dbReference type="AlphaFoldDB" id="Q2HI80"/>
<accession>Q2HI80</accession>
<evidence type="ECO:0000256" key="1">
    <source>
        <dbReference type="SAM" id="MobiDB-lite"/>
    </source>
</evidence>
<sequence>MHTTFNVGYCLLSGEQGEDCFTWVLSVLQSLLTANEIPQPQVIITDYDKALKNALRSLFNNSKWEGTLEGTVLGDRGSAGSHLREDDVDISTAPGQDFQINPANYDKSARLTGIRLLAGDDRLQHLDEGIRNPETAPLVGRAPAGSMRKLLDNADGFLAAWAAVTGLINYLRDTYLPLRHEFAHFSIKNYRNFGIRVTSRTEGAHGLLKKLISNRLVNLGRLIKAIEETLSRLQESYRANLHDQSSRKVRKYSHRVMSRFRYDVGFVALRLINEQLQIVEAAEKAKKPLSICTGAFNRQFGLPCAHTIAGLARANAQIELGHLNGHWWLKRDRTPTSFPSLTKLTPSVLSTIETAFTTAHGHFQKRREGALIQAVDACHRMTKPRTLAQAAQRLLPLSQIPAPTSTPVYASQQQPPMQDQYGYRGGGRGGAHAQPPSQLPYYVAPPTINGFNAMPPQGAQAQAQAQGWYTGQGAQAQGWQTGQGR</sequence>
<feature type="compositionally biased region" description="Polar residues" evidence="1">
    <location>
        <begin position="404"/>
        <end position="417"/>
    </location>
</feature>
<dbReference type="GeneID" id="4387257"/>
<dbReference type="HOGENOM" id="CLU_562560_0_0_1"/>
<dbReference type="Proteomes" id="UP000001056">
    <property type="component" value="Unassembled WGS sequence"/>
</dbReference>
<dbReference type="OrthoDB" id="5153291at2759"/>